<sequence length="102" mass="12278">MTEPKYDGRLDGPVHEWFELSHAHYLTVPRSVLQSMPVEWQTRFAKCLRELDEALPWRPRAGRYWVTLKDEYCRYVSDPFNDYRHADVWTPEACEHARKSHD</sequence>
<evidence type="ECO:0000313" key="1">
    <source>
        <dbReference type="EMBL" id="QJA65615.1"/>
    </source>
</evidence>
<evidence type="ECO:0000313" key="2">
    <source>
        <dbReference type="EMBL" id="QJA68683.1"/>
    </source>
</evidence>
<organism evidence="2">
    <name type="scientific">viral metagenome</name>
    <dbReference type="NCBI Taxonomy" id="1070528"/>
    <lineage>
        <taxon>unclassified sequences</taxon>
        <taxon>metagenomes</taxon>
        <taxon>organismal metagenomes</taxon>
    </lineage>
</organism>
<dbReference type="AlphaFoldDB" id="A0A6M3JFL3"/>
<name>A0A6M3JFL3_9ZZZZ</name>
<proteinExistence type="predicted"/>
<dbReference type="EMBL" id="MT141639">
    <property type="protein sequence ID" value="QJA68683.1"/>
    <property type="molecule type" value="Genomic_DNA"/>
</dbReference>
<dbReference type="EMBL" id="MT141542">
    <property type="protein sequence ID" value="QJA65615.1"/>
    <property type="molecule type" value="Genomic_DNA"/>
</dbReference>
<reference evidence="2" key="1">
    <citation type="submission" date="2020-03" db="EMBL/GenBank/DDBJ databases">
        <title>The deep terrestrial virosphere.</title>
        <authorList>
            <person name="Holmfeldt K."/>
            <person name="Nilsson E."/>
            <person name="Simone D."/>
            <person name="Lopez-Fernandez M."/>
            <person name="Wu X."/>
            <person name="de Brujin I."/>
            <person name="Lundin D."/>
            <person name="Andersson A."/>
            <person name="Bertilsson S."/>
            <person name="Dopson M."/>
        </authorList>
    </citation>
    <scope>NUCLEOTIDE SEQUENCE</scope>
    <source>
        <strain evidence="2">MM415A05991</strain>
        <strain evidence="1">MM415B00382</strain>
    </source>
</reference>
<protein>
    <submittedName>
        <fullName evidence="2">Uncharacterized protein</fullName>
    </submittedName>
</protein>
<gene>
    <name evidence="2" type="ORF">MM415A05991_0006</name>
    <name evidence="1" type="ORF">MM415B00382_0005</name>
</gene>
<accession>A0A6M3JFL3</accession>